<evidence type="ECO:0000256" key="1">
    <source>
        <dbReference type="ARBA" id="ARBA00023157"/>
    </source>
</evidence>
<dbReference type="PROSITE" id="PS00135">
    <property type="entry name" value="TRYPSIN_SER"/>
    <property type="match status" value="1"/>
</dbReference>
<dbReference type="GO" id="GO:0004252">
    <property type="term" value="F:serine-type endopeptidase activity"/>
    <property type="evidence" value="ECO:0007669"/>
    <property type="project" value="InterPro"/>
</dbReference>
<feature type="domain" description="Peptidase S1" evidence="3">
    <location>
        <begin position="7"/>
        <end position="194"/>
    </location>
</feature>
<dbReference type="CDD" id="cd00190">
    <property type="entry name" value="Tryp_SPc"/>
    <property type="match status" value="1"/>
</dbReference>
<accession>A0A182S917</accession>
<dbReference type="Proteomes" id="UP000075901">
    <property type="component" value="Unassembled WGS sequence"/>
</dbReference>
<dbReference type="SMART" id="SM00020">
    <property type="entry name" value="Tryp_SPc"/>
    <property type="match status" value="1"/>
</dbReference>
<evidence type="ECO:0000313" key="5">
    <source>
        <dbReference type="Proteomes" id="UP000075901"/>
    </source>
</evidence>
<dbReference type="InterPro" id="IPR001254">
    <property type="entry name" value="Trypsin_dom"/>
</dbReference>
<proteinExistence type="inferred from homology"/>
<organism evidence="4 5">
    <name type="scientific">Anopheles maculatus</name>
    <dbReference type="NCBI Taxonomy" id="74869"/>
    <lineage>
        <taxon>Eukaryota</taxon>
        <taxon>Metazoa</taxon>
        <taxon>Ecdysozoa</taxon>
        <taxon>Arthropoda</taxon>
        <taxon>Hexapoda</taxon>
        <taxon>Insecta</taxon>
        <taxon>Pterygota</taxon>
        <taxon>Neoptera</taxon>
        <taxon>Endopterygota</taxon>
        <taxon>Diptera</taxon>
        <taxon>Nematocera</taxon>
        <taxon>Culicoidea</taxon>
        <taxon>Culicidae</taxon>
        <taxon>Anophelinae</taxon>
        <taxon>Anopheles</taxon>
        <taxon>Anopheles maculatus group</taxon>
    </lineage>
</organism>
<dbReference type="AlphaFoldDB" id="A0A182S917"/>
<keyword evidence="5" id="KW-1185">Reference proteome</keyword>
<dbReference type="VEuPathDB" id="VectorBase:AMAM002100"/>
<protein>
    <recommendedName>
        <fullName evidence="3">Peptidase S1 domain-containing protein</fullName>
    </recommendedName>
</protein>
<dbReference type="PANTHER" id="PTHR24260">
    <property type="match status" value="1"/>
</dbReference>
<dbReference type="SUPFAM" id="SSF50494">
    <property type="entry name" value="Trypsin-like serine proteases"/>
    <property type="match status" value="1"/>
</dbReference>
<comment type="similarity">
    <text evidence="2">Belongs to the peptidase S1 family. CLIP subfamily.</text>
</comment>
<evidence type="ECO:0000313" key="4">
    <source>
        <dbReference type="EnsemblMetazoa" id="AMAM002100-PA"/>
    </source>
</evidence>
<dbReference type="PRINTS" id="PR00722">
    <property type="entry name" value="CHYMOTRYPSIN"/>
</dbReference>
<reference evidence="5" key="1">
    <citation type="submission" date="2013-09" db="EMBL/GenBank/DDBJ databases">
        <title>The Genome Sequence of Anopheles maculatus species B.</title>
        <authorList>
            <consortium name="The Broad Institute Genomics Platform"/>
            <person name="Neafsey D.E."/>
            <person name="Besansky N."/>
            <person name="Howell P."/>
            <person name="Walton C."/>
            <person name="Young S.K."/>
            <person name="Zeng Q."/>
            <person name="Gargeya S."/>
            <person name="Fitzgerald M."/>
            <person name="Haas B."/>
            <person name="Abouelleil A."/>
            <person name="Allen A.W."/>
            <person name="Alvarado L."/>
            <person name="Arachchi H.M."/>
            <person name="Berlin A.M."/>
            <person name="Chapman S.B."/>
            <person name="Gainer-Dewar J."/>
            <person name="Goldberg J."/>
            <person name="Griggs A."/>
            <person name="Gujja S."/>
            <person name="Hansen M."/>
            <person name="Howarth C."/>
            <person name="Imamovic A."/>
            <person name="Ireland A."/>
            <person name="Larimer J."/>
            <person name="McCowan C."/>
            <person name="Murphy C."/>
            <person name="Pearson M."/>
            <person name="Poon T.W."/>
            <person name="Priest M."/>
            <person name="Roberts A."/>
            <person name="Saif S."/>
            <person name="Shea T."/>
            <person name="Sisk P."/>
            <person name="Sykes S."/>
            <person name="Wortman J."/>
            <person name="Nusbaum C."/>
            <person name="Birren B."/>
        </authorList>
    </citation>
    <scope>NUCLEOTIDE SEQUENCE [LARGE SCALE GENOMIC DNA]</scope>
    <source>
        <strain evidence="5">maculatus3</strain>
    </source>
</reference>
<dbReference type="InterPro" id="IPR033116">
    <property type="entry name" value="TRYPSIN_SER"/>
</dbReference>
<dbReference type="PANTHER" id="PTHR24260:SF147">
    <property type="entry name" value="EG:BACR7A4.3 PROTEIN-RELATED"/>
    <property type="match status" value="1"/>
</dbReference>
<name>A0A182S917_9DIPT</name>
<dbReference type="Gene3D" id="2.40.10.10">
    <property type="entry name" value="Trypsin-like serine proteases"/>
    <property type="match status" value="1"/>
</dbReference>
<dbReference type="EnsemblMetazoa" id="AMAM002100-RA">
    <property type="protein sequence ID" value="AMAM002100-PA"/>
    <property type="gene ID" value="AMAM002100"/>
</dbReference>
<dbReference type="GO" id="GO:0006508">
    <property type="term" value="P:proteolysis"/>
    <property type="evidence" value="ECO:0007669"/>
    <property type="project" value="InterPro"/>
</dbReference>
<dbReference type="InterPro" id="IPR051333">
    <property type="entry name" value="CLIP_Serine_Protease"/>
</dbReference>
<dbReference type="InterPro" id="IPR001314">
    <property type="entry name" value="Peptidase_S1A"/>
</dbReference>
<dbReference type="InterPro" id="IPR009003">
    <property type="entry name" value="Peptidase_S1_PA"/>
</dbReference>
<dbReference type="Pfam" id="PF00089">
    <property type="entry name" value="Trypsin"/>
    <property type="match status" value="1"/>
</dbReference>
<keyword evidence="1" id="KW-1015">Disulfide bond</keyword>
<sequence length="259" mass="29025">NVPPDVVRFGDLNIYSAEDDTYAQQFTIVNIFRHPKYAFSGKYNDIALLQLERNITVHETVAPACLWLDQEVRFKELESAGWGQTGFAENQTPILLKITLKPISNENCAVHYTPTTVRGLRSGLDQHHICAGDEKMDTCLGDSGGPLHVRLQHNGKVTPFLVGLTSFGLPCGQSHPGVYTRVASFRTWIVETMQRNGSPEVTDSHFNPADCALRHVAIRQLAISKVVANETGVYETFDTQRSYITTEIVEHMVQLRWPD</sequence>
<dbReference type="InterPro" id="IPR043504">
    <property type="entry name" value="Peptidase_S1_PA_chymotrypsin"/>
</dbReference>
<evidence type="ECO:0000256" key="2">
    <source>
        <dbReference type="ARBA" id="ARBA00024195"/>
    </source>
</evidence>
<reference evidence="4" key="2">
    <citation type="submission" date="2020-05" db="UniProtKB">
        <authorList>
            <consortium name="EnsemblMetazoa"/>
        </authorList>
    </citation>
    <scope>IDENTIFICATION</scope>
    <source>
        <strain evidence="4">maculatus3</strain>
    </source>
</reference>
<dbReference type="PROSITE" id="PS50240">
    <property type="entry name" value="TRYPSIN_DOM"/>
    <property type="match status" value="1"/>
</dbReference>
<evidence type="ECO:0000259" key="3">
    <source>
        <dbReference type="PROSITE" id="PS50240"/>
    </source>
</evidence>